<evidence type="ECO:0000256" key="1">
    <source>
        <dbReference type="ARBA" id="ARBA00022729"/>
    </source>
</evidence>
<dbReference type="InterPro" id="IPR013766">
    <property type="entry name" value="Thioredoxin_domain"/>
</dbReference>
<dbReference type="SUPFAM" id="SSF52833">
    <property type="entry name" value="Thioredoxin-like"/>
    <property type="match status" value="1"/>
</dbReference>
<sequence>MTRGSATRAPRRQTWLVPAVVITVAVLLIGTVLIINRGAGSAGSTESATGTPAVISGQEPTVYDPTEPDFTVVETRDEADPLAVGPVDAPVGLVIFSDYQCPYCAKWSAETLPLMLEHAEAGDLRIEWRDLNLFGPASERASRAAYAAALQGGDAYLDYHHALFKDGTSRSDNELDDDQLIALAHTLGLDTEAFTADFTSPETAGTVAAHAQLGITLGVYSTPAFILGGQPIMGAQPSEVFVDAFETALATQG</sequence>
<dbReference type="EMBL" id="BA000035">
    <property type="protein sequence ID" value="BAC17123.1"/>
    <property type="molecule type" value="Genomic_DNA"/>
</dbReference>
<dbReference type="STRING" id="196164.gene:10740711"/>
<keyword evidence="2" id="KW-0560">Oxidoreductase</keyword>
<dbReference type="AlphaFoldDB" id="Q8FSR9"/>
<keyword evidence="6" id="KW-1133">Transmembrane helix</keyword>
<dbReference type="PANTHER" id="PTHR13887:SF14">
    <property type="entry name" value="DISULFIDE BOND FORMATION PROTEIN D"/>
    <property type="match status" value="1"/>
</dbReference>
<organism evidence="8 9">
    <name type="scientific">Corynebacterium efficiens (strain DSM 44549 / YS-314 / AJ 12310 / JCM 11189 / NBRC 100395)</name>
    <dbReference type="NCBI Taxonomy" id="196164"/>
    <lineage>
        <taxon>Bacteria</taxon>
        <taxon>Bacillati</taxon>
        <taxon>Actinomycetota</taxon>
        <taxon>Actinomycetes</taxon>
        <taxon>Mycobacteriales</taxon>
        <taxon>Corynebacteriaceae</taxon>
        <taxon>Corynebacterium</taxon>
    </lineage>
</organism>
<dbReference type="KEGG" id="cef:CE0313"/>
<dbReference type="Proteomes" id="UP000001409">
    <property type="component" value="Chromosome"/>
</dbReference>
<accession>C8NKG5</accession>
<evidence type="ECO:0000256" key="2">
    <source>
        <dbReference type="ARBA" id="ARBA00023002"/>
    </source>
</evidence>
<keyword evidence="1" id="KW-0732">Signal</keyword>
<feature type="transmembrane region" description="Helical" evidence="6">
    <location>
        <begin position="15"/>
        <end position="35"/>
    </location>
</feature>
<keyword evidence="6" id="KW-0812">Transmembrane</keyword>
<accession>Q8FSR9</accession>
<name>Q8FSR9_COREF</name>
<evidence type="ECO:0000256" key="4">
    <source>
        <dbReference type="ARBA" id="ARBA00023284"/>
    </source>
</evidence>
<evidence type="ECO:0000256" key="6">
    <source>
        <dbReference type="SAM" id="Phobius"/>
    </source>
</evidence>
<dbReference type="HOGENOM" id="CLU_000288_47_1_11"/>
<feature type="domain" description="Thioredoxin" evidence="7">
    <location>
        <begin position="61"/>
        <end position="250"/>
    </location>
</feature>
<keyword evidence="6" id="KW-0472">Membrane</keyword>
<dbReference type="InterPro" id="IPR036249">
    <property type="entry name" value="Thioredoxin-like_sf"/>
</dbReference>
<dbReference type="Gene3D" id="3.40.30.10">
    <property type="entry name" value="Glutaredoxin"/>
    <property type="match status" value="1"/>
</dbReference>
<dbReference type="OrthoDB" id="117402at2"/>
<protein>
    <recommendedName>
        <fullName evidence="7">Thioredoxin domain-containing protein</fullName>
    </recommendedName>
</protein>
<dbReference type="GO" id="GO:0016491">
    <property type="term" value="F:oxidoreductase activity"/>
    <property type="evidence" value="ECO:0007669"/>
    <property type="project" value="UniProtKB-KW"/>
</dbReference>
<dbReference type="InterPro" id="IPR001853">
    <property type="entry name" value="DSBA-like_thioredoxin_dom"/>
</dbReference>
<evidence type="ECO:0000259" key="7">
    <source>
        <dbReference type="PROSITE" id="PS51352"/>
    </source>
</evidence>
<proteinExistence type="predicted"/>
<reference evidence="8 9" key="1">
    <citation type="journal article" date="2003" name="Genome Res.">
        <title>Comparative complete genome sequence analysis of the amino acid replacements responsible for the thermostability of Corynebacterium efficiens.</title>
        <authorList>
            <person name="Nishio Y."/>
            <person name="Nakamura Y."/>
            <person name="Kawarabayasi Y."/>
            <person name="Usuda Y."/>
            <person name="Kimura E."/>
            <person name="Sugimoto S."/>
            <person name="Matsui K."/>
            <person name="Yamagishi A."/>
            <person name="Kikuchi H."/>
            <person name="Ikeo K."/>
            <person name="Gojobori T."/>
        </authorList>
    </citation>
    <scope>NUCLEOTIDE SEQUENCE [LARGE SCALE GENOMIC DNA]</scope>
    <source>
        <strain evidence="9">DSM 44549 / YS-314 / AJ 12310 / JCM 11189 / NBRC 100395</strain>
    </source>
</reference>
<feature type="region of interest" description="Disordered" evidence="5">
    <location>
        <begin position="40"/>
        <end position="61"/>
    </location>
</feature>
<dbReference type="PROSITE" id="PS51352">
    <property type="entry name" value="THIOREDOXIN_2"/>
    <property type="match status" value="1"/>
</dbReference>
<evidence type="ECO:0000256" key="3">
    <source>
        <dbReference type="ARBA" id="ARBA00023157"/>
    </source>
</evidence>
<dbReference type="PANTHER" id="PTHR13887">
    <property type="entry name" value="GLUTATHIONE S-TRANSFERASE KAPPA"/>
    <property type="match status" value="1"/>
</dbReference>
<keyword evidence="3" id="KW-1015">Disulfide bond</keyword>
<evidence type="ECO:0000313" key="9">
    <source>
        <dbReference type="Proteomes" id="UP000001409"/>
    </source>
</evidence>
<dbReference type="eggNOG" id="COG1651">
    <property type="taxonomic scope" value="Bacteria"/>
</dbReference>
<evidence type="ECO:0000313" key="8">
    <source>
        <dbReference type="EMBL" id="BAC17123.1"/>
    </source>
</evidence>
<dbReference type="Pfam" id="PF01323">
    <property type="entry name" value="DSBA"/>
    <property type="match status" value="1"/>
</dbReference>
<keyword evidence="9" id="KW-1185">Reference proteome</keyword>
<keyword evidence="4" id="KW-0676">Redox-active center</keyword>
<evidence type="ECO:0000256" key="5">
    <source>
        <dbReference type="SAM" id="MobiDB-lite"/>
    </source>
</evidence>
<dbReference type="RefSeq" id="WP_006770202.1">
    <property type="nucleotide sequence ID" value="NC_004369.1"/>
</dbReference>